<dbReference type="PANTHER" id="PTHR30222">
    <property type="entry name" value="SPERMIDINE/PUTRESCINE-BINDING PERIPLASMIC PROTEIN"/>
    <property type="match status" value="1"/>
</dbReference>
<evidence type="ECO:0000256" key="5">
    <source>
        <dbReference type="PIRNR" id="PIRNR019574"/>
    </source>
</evidence>
<evidence type="ECO:0000256" key="4">
    <source>
        <dbReference type="ARBA" id="ARBA00022764"/>
    </source>
</evidence>
<evidence type="ECO:0000313" key="8">
    <source>
        <dbReference type="Proteomes" id="UP000602745"/>
    </source>
</evidence>
<keyword evidence="3 6" id="KW-0732">Signal</keyword>
<dbReference type="Pfam" id="PF13416">
    <property type="entry name" value="SBP_bac_8"/>
    <property type="match status" value="1"/>
</dbReference>
<reference evidence="7" key="1">
    <citation type="journal article" date="2014" name="Int. J. Syst. Evol. Microbiol.">
        <title>Complete genome sequence of Corynebacterium casei LMG S-19264T (=DSM 44701T), isolated from a smear-ripened cheese.</title>
        <authorList>
            <consortium name="US DOE Joint Genome Institute (JGI-PGF)"/>
            <person name="Walter F."/>
            <person name="Albersmeier A."/>
            <person name="Kalinowski J."/>
            <person name="Ruckert C."/>
        </authorList>
    </citation>
    <scope>NUCLEOTIDE SEQUENCE</scope>
    <source>
        <strain evidence="7">CCM 7684</strain>
    </source>
</reference>
<dbReference type="PIRSF" id="PIRSF019574">
    <property type="entry name" value="Periplasmic_polyamine_BP"/>
    <property type="match status" value="1"/>
</dbReference>
<dbReference type="CDD" id="cd13659">
    <property type="entry name" value="PBP2_PotF"/>
    <property type="match status" value="1"/>
</dbReference>
<dbReference type="EMBL" id="BMCP01000001">
    <property type="protein sequence ID" value="GGE33924.1"/>
    <property type="molecule type" value="Genomic_DNA"/>
</dbReference>
<evidence type="ECO:0000313" key="7">
    <source>
        <dbReference type="EMBL" id="GGE33924.1"/>
    </source>
</evidence>
<dbReference type="InterPro" id="IPR001188">
    <property type="entry name" value="Sperm_putr-bd"/>
</dbReference>
<comment type="function">
    <text evidence="5">Required for the activity of the bacterial periplasmic transport system of putrescine.</text>
</comment>
<feature type="chain" id="PRO_5035208609" description="Putrescine-binding periplasmic protein" evidence="6">
    <location>
        <begin position="26"/>
        <end position="362"/>
    </location>
</feature>
<reference evidence="7" key="2">
    <citation type="submission" date="2020-09" db="EMBL/GenBank/DDBJ databases">
        <authorList>
            <person name="Sun Q."/>
            <person name="Sedlacek I."/>
        </authorList>
    </citation>
    <scope>NUCLEOTIDE SEQUENCE</scope>
    <source>
        <strain evidence="7">CCM 7684</strain>
    </source>
</reference>
<feature type="signal peptide" evidence="6">
    <location>
        <begin position="1"/>
        <end position="25"/>
    </location>
</feature>
<dbReference type="PRINTS" id="PR00909">
    <property type="entry name" value="SPERMDNBNDNG"/>
</dbReference>
<sequence>MAFAASLRHLLLAAVASSCAAPALAKEVRVYNWSDYIDEAILKDFEKETGIKVIYDVFDSNEILEAKLVTGGTGYDVVVPTATFLSRQIKAGVFQKLDKSKLPNLKNMWSDIAERAAKYDPGNEYSVNYMWGTTGIGYNPEKINEAMPDAPVDSWKLVYDPEVLKNFQKCGVMLLDSPEDLLPSVMTYLGLEPDMNNTESVEKAGEHLAKLKPYILKYHSSEYINALANGDICLAVGYSGDILQAASEAAEKVEVDYVIPQEGAQLWFDQMAIPADAPHPDEAHAFINYMTRPEVIAKASNFVSYANGNLAAKEYLDEAVAQDPRVYPTEDVVKRLYTVSTVEDPRVQRIITRAWTRAQSGS</sequence>
<name>A0A8J2YBP1_9RHOB</name>
<keyword evidence="4 5" id="KW-0574">Periplasm</keyword>
<organism evidence="7 8">
    <name type="scientific">Agaricicola taiwanensis</name>
    <dbReference type="NCBI Taxonomy" id="591372"/>
    <lineage>
        <taxon>Bacteria</taxon>
        <taxon>Pseudomonadati</taxon>
        <taxon>Pseudomonadota</taxon>
        <taxon>Alphaproteobacteria</taxon>
        <taxon>Rhodobacterales</taxon>
        <taxon>Paracoccaceae</taxon>
        <taxon>Agaricicola</taxon>
    </lineage>
</organism>
<evidence type="ECO:0000256" key="6">
    <source>
        <dbReference type="SAM" id="SignalP"/>
    </source>
</evidence>
<dbReference type="GO" id="GO:0042597">
    <property type="term" value="C:periplasmic space"/>
    <property type="evidence" value="ECO:0007669"/>
    <property type="project" value="UniProtKB-SubCell"/>
</dbReference>
<keyword evidence="8" id="KW-1185">Reference proteome</keyword>
<dbReference type="SUPFAM" id="SSF53850">
    <property type="entry name" value="Periplasmic binding protein-like II"/>
    <property type="match status" value="1"/>
</dbReference>
<dbReference type="PANTHER" id="PTHR30222:SF12">
    <property type="entry name" value="NORSPERMIDINE SENSOR"/>
    <property type="match status" value="1"/>
</dbReference>
<gene>
    <name evidence="7" type="ORF">GCM10007276_09080</name>
</gene>
<dbReference type="GO" id="GO:0019808">
    <property type="term" value="F:polyamine binding"/>
    <property type="evidence" value="ECO:0007669"/>
    <property type="project" value="InterPro"/>
</dbReference>
<accession>A0A8J2YBP1</accession>
<comment type="caution">
    <text evidence="7">The sequence shown here is derived from an EMBL/GenBank/DDBJ whole genome shotgun (WGS) entry which is preliminary data.</text>
</comment>
<dbReference type="GO" id="GO:0015846">
    <property type="term" value="P:polyamine transport"/>
    <property type="evidence" value="ECO:0007669"/>
    <property type="project" value="InterPro"/>
</dbReference>
<dbReference type="Proteomes" id="UP000602745">
    <property type="component" value="Unassembled WGS sequence"/>
</dbReference>
<evidence type="ECO:0000256" key="1">
    <source>
        <dbReference type="ARBA" id="ARBA00004418"/>
    </source>
</evidence>
<dbReference type="Gene3D" id="3.40.190.10">
    <property type="entry name" value="Periplasmic binding protein-like II"/>
    <property type="match status" value="2"/>
</dbReference>
<comment type="subcellular location">
    <subcellularLocation>
        <location evidence="1 5">Periplasm</location>
    </subcellularLocation>
</comment>
<dbReference type="InterPro" id="IPR006059">
    <property type="entry name" value="SBP"/>
</dbReference>
<evidence type="ECO:0000256" key="2">
    <source>
        <dbReference type="ARBA" id="ARBA00022448"/>
    </source>
</evidence>
<evidence type="ECO:0000256" key="3">
    <source>
        <dbReference type="ARBA" id="ARBA00022729"/>
    </source>
</evidence>
<proteinExistence type="inferred from homology"/>
<comment type="similarity">
    <text evidence="5">Belongs to the bacterial solute-binding protein PotD/PotF family.</text>
</comment>
<keyword evidence="2 5" id="KW-0813">Transport</keyword>
<protein>
    <recommendedName>
        <fullName evidence="5">Putrescine-binding periplasmic protein</fullName>
    </recommendedName>
</protein>
<dbReference type="AlphaFoldDB" id="A0A8J2YBP1"/>